<accession>A0A430FTJ6</accession>
<dbReference type="InterPro" id="IPR036390">
    <property type="entry name" value="WH_DNA-bd_sf"/>
</dbReference>
<protein>
    <submittedName>
        <fullName evidence="3">ROK family protein</fullName>
    </submittedName>
</protein>
<keyword evidence="4" id="KW-1185">Reference proteome</keyword>
<reference evidence="3 4" key="1">
    <citation type="submission" date="2018-09" db="EMBL/GenBank/DDBJ databases">
        <title>Characterization of the phylogenetic diversity of five novel species belonging to the genus Bifidobacterium.</title>
        <authorList>
            <person name="Lugli G.A."/>
            <person name="Duranti S."/>
            <person name="Milani C."/>
        </authorList>
    </citation>
    <scope>NUCLEOTIDE SEQUENCE [LARGE SCALE GENOMIC DNA]</scope>
    <source>
        <strain evidence="3 4">2036B</strain>
    </source>
</reference>
<organism evidence="3 4">
    <name type="scientific">Bifidobacterium dolichotidis</name>
    <dbReference type="NCBI Taxonomy" id="2306976"/>
    <lineage>
        <taxon>Bacteria</taxon>
        <taxon>Bacillati</taxon>
        <taxon>Actinomycetota</taxon>
        <taxon>Actinomycetes</taxon>
        <taxon>Bifidobacteriales</taxon>
        <taxon>Bifidobacteriaceae</taxon>
        <taxon>Bifidobacterium</taxon>
    </lineage>
</organism>
<dbReference type="InterPro" id="IPR036388">
    <property type="entry name" value="WH-like_DNA-bd_sf"/>
</dbReference>
<evidence type="ECO:0000256" key="1">
    <source>
        <dbReference type="ARBA" id="ARBA00006479"/>
    </source>
</evidence>
<dbReference type="InterPro" id="IPR043129">
    <property type="entry name" value="ATPase_NBD"/>
</dbReference>
<dbReference type="SUPFAM" id="SSF46785">
    <property type="entry name" value="Winged helix' DNA-binding domain"/>
    <property type="match status" value="1"/>
</dbReference>
<dbReference type="Gene3D" id="1.10.10.10">
    <property type="entry name" value="Winged helix-like DNA-binding domain superfamily/Winged helix DNA-binding domain"/>
    <property type="match status" value="1"/>
</dbReference>
<dbReference type="Proteomes" id="UP000287609">
    <property type="component" value="Unassembled WGS sequence"/>
</dbReference>
<comment type="similarity">
    <text evidence="1">Belongs to the ROK (NagC/XylR) family.</text>
</comment>
<dbReference type="Gene3D" id="3.30.420.40">
    <property type="match status" value="2"/>
</dbReference>
<dbReference type="InterPro" id="IPR000835">
    <property type="entry name" value="HTH_MarR-typ"/>
</dbReference>
<dbReference type="OrthoDB" id="9810372at2"/>
<evidence type="ECO:0000313" key="4">
    <source>
        <dbReference type="Proteomes" id="UP000287609"/>
    </source>
</evidence>
<dbReference type="EMBL" id="QXGM01000001">
    <property type="protein sequence ID" value="RSX56190.1"/>
    <property type="molecule type" value="Genomic_DNA"/>
</dbReference>
<name>A0A430FTJ6_9BIFI</name>
<comment type="caution">
    <text evidence="3">The sequence shown here is derived from an EMBL/GenBank/DDBJ whole genome shotgun (WGS) entry which is preliminary data.</text>
</comment>
<dbReference type="PROSITE" id="PS01125">
    <property type="entry name" value="ROK"/>
    <property type="match status" value="1"/>
</dbReference>
<sequence length="381" mass="40514">MISKPTEQHVTQGLGTSETLSVTVATPEDIRKRNRRAVLHLLYPHQQMSRADVAKITGLSKSSASSVVSSLIDDGLVIEEGIRSSSGRGKPAIMLKLNPDARQIITVDISQPSVLSGAITNLTGQLVQRVDIPIDVEDKLEVQPIADLCMALKDQLTAPLLGIGVASPGTVDADGVVLKAPNIGWENVALAQQLEELTNTPVLVNNNANVSALAERQYGESSANMIFVRIARGVGAAMLIDDKIIVGSHYSAGEIGHVSVDERGPMCTCGKRGCLETMTSIPSLHRQLDADPSRRDRILTQAGTLLGQTLAMPAAMAGISDIVISGEPDVIDNVFLASVDYAVNSTVDSDFLGKINVRHSYMQQDIALLGESVAVLRAMLV</sequence>
<dbReference type="AlphaFoldDB" id="A0A430FTJ6"/>
<dbReference type="Pfam" id="PF12802">
    <property type="entry name" value="MarR_2"/>
    <property type="match status" value="1"/>
</dbReference>
<evidence type="ECO:0000259" key="2">
    <source>
        <dbReference type="Pfam" id="PF12802"/>
    </source>
</evidence>
<dbReference type="InterPro" id="IPR000600">
    <property type="entry name" value="ROK"/>
</dbReference>
<dbReference type="PANTHER" id="PTHR18964:SF149">
    <property type="entry name" value="BIFUNCTIONAL UDP-N-ACETYLGLUCOSAMINE 2-EPIMERASE_N-ACETYLMANNOSAMINE KINASE"/>
    <property type="match status" value="1"/>
</dbReference>
<proteinExistence type="inferred from homology"/>
<dbReference type="PANTHER" id="PTHR18964">
    <property type="entry name" value="ROK (REPRESSOR, ORF, KINASE) FAMILY"/>
    <property type="match status" value="1"/>
</dbReference>
<gene>
    <name evidence="3" type="ORF">D2E26_0753</name>
</gene>
<evidence type="ECO:0000313" key="3">
    <source>
        <dbReference type="EMBL" id="RSX56190.1"/>
    </source>
</evidence>
<dbReference type="Pfam" id="PF00480">
    <property type="entry name" value="ROK"/>
    <property type="match status" value="1"/>
</dbReference>
<dbReference type="InterPro" id="IPR049874">
    <property type="entry name" value="ROK_cs"/>
</dbReference>
<dbReference type="GO" id="GO:0003700">
    <property type="term" value="F:DNA-binding transcription factor activity"/>
    <property type="evidence" value="ECO:0007669"/>
    <property type="project" value="InterPro"/>
</dbReference>
<dbReference type="RefSeq" id="WP_125963319.1">
    <property type="nucleotide sequence ID" value="NZ_QXGM01000001.1"/>
</dbReference>
<feature type="domain" description="HTH marR-type" evidence="2">
    <location>
        <begin position="37"/>
        <end position="79"/>
    </location>
</feature>
<dbReference type="SUPFAM" id="SSF53067">
    <property type="entry name" value="Actin-like ATPase domain"/>
    <property type="match status" value="1"/>
</dbReference>